<dbReference type="RefSeq" id="WP_160345870.1">
    <property type="nucleotide sequence ID" value="NZ_WSRR01000011.1"/>
</dbReference>
<dbReference type="OrthoDB" id="9786339at2"/>
<keyword evidence="2" id="KW-1003">Cell membrane</keyword>
<dbReference type="PANTHER" id="PTHR47019:SF1">
    <property type="entry name" value="LIPID II FLIPPASE MURJ"/>
    <property type="match status" value="1"/>
</dbReference>
<keyword evidence="10" id="KW-1185">Reference proteome</keyword>
<dbReference type="EMBL" id="WSRR01000011">
    <property type="protein sequence ID" value="MVX60996.1"/>
    <property type="molecule type" value="Genomic_DNA"/>
</dbReference>
<evidence type="ECO:0000256" key="8">
    <source>
        <dbReference type="SAM" id="Phobius"/>
    </source>
</evidence>
<evidence type="ECO:0000313" key="9">
    <source>
        <dbReference type="EMBL" id="MVX60996.1"/>
    </source>
</evidence>
<dbReference type="Proteomes" id="UP000463388">
    <property type="component" value="Unassembled WGS sequence"/>
</dbReference>
<evidence type="ECO:0000256" key="6">
    <source>
        <dbReference type="ARBA" id="ARBA00022989"/>
    </source>
</evidence>
<feature type="transmembrane region" description="Helical" evidence="8">
    <location>
        <begin position="87"/>
        <end position="109"/>
    </location>
</feature>
<feature type="transmembrane region" description="Helical" evidence="8">
    <location>
        <begin position="167"/>
        <end position="185"/>
    </location>
</feature>
<dbReference type="GO" id="GO:0005886">
    <property type="term" value="C:plasma membrane"/>
    <property type="evidence" value="ECO:0007669"/>
    <property type="project" value="UniProtKB-SubCell"/>
</dbReference>
<dbReference type="PANTHER" id="PTHR47019">
    <property type="entry name" value="LIPID II FLIPPASE MURJ"/>
    <property type="match status" value="1"/>
</dbReference>
<dbReference type="GO" id="GO:0009252">
    <property type="term" value="P:peptidoglycan biosynthetic process"/>
    <property type="evidence" value="ECO:0007669"/>
    <property type="project" value="UniProtKB-KW"/>
</dbReference>
<evidence type="ECO:0000256" key="5">
    <source>
        <dbReference type="ARBA" id="ARBA00022984"/>
    </source>
</evidence>
<feature type="transmembrane region" description="Helical" evidence="8">
    <location>
        <begin position="387"/>
        <end position="409"/>
    </location>
</feature>
<dbReference type="GO" id="GO:0015648">
    <property type="term" value="F:lipid-linked peptidoglycan transporter activity"/>
    <property type="evidence" value="ECO:0007669"/>
    <property type="project" value="TreeGrafter"/>
</dbReference>
<feature type="transmembrane region" description="Helical" evidence="8">
    <location>
        <begin position="456"/>
        <end position="477"/>
    </location>
</feature>
<feature type="transmembrane region" description="Helical" evidence="8">
    <location>
        <begin position="421"/>
        <end position="444"/>
    </location>
</feature>
<keyword evidence="3 8" id="KW-0812">Transmembrane</keyword>
<feature type="transmembrane region" description="Helical" evidence="8">
    <location>
        <begin position="355"/>
        <end position="375"/>
    </location>
</feature>
<gene>
    <name evidence="9" type="ORF">GKZ27_05930</name>
</gene>
<comment type="caution">
    <text evidence="9">The sequence shown here is derived from an EMBL/GenBank/DDBJ whole genome shotgun (WGS) entry which is preliminary data.</text>
</comment>
<dbReference type="AlphaFoldDB" id="A0A6N8JQF5"/>
<keyword evidence="4" id="KW-0133">Cell shape</keyword>
<feature type="transmembrane region" description="Helical" evidence="8">
    <location>
        <begin position="129"/>
        <end position="155"/>
    </location>
</feature>
<keyword evidence="6 8" id="KW-1133">Transmembrane helix</keyword>
<feature type="transmembrane region" description="Helical" evidence="8">
    <location>
        <begin position="53"/>
        <end position="75"/>
    </location>
</feature>
<dbReference type="GO" id="GO:0034204">
    <property type="term" value="P:lipid translocation"/>
    <property type="evidence" value="ECO:0007669"/>
    <property type="project" value="TreeGrafter"/>
</dbReference>
<accession>A0A6N8JQF5</accession>
<evidence type="ECO:0000256" key="1">
    <source>
        <dbReference type="ARBA" id="ARBA00004651"/>
    </source>
</evidence>
<dbReference type="InterPro" id="IPR051050">
    <property type="entry name" value="Lipid_II_flippase_MurJ/MviN"/>
</dbReference>
<comment type="subcellular location">
    <subcellularLocation>
        <location evidence="1">Cell membrane</location>
        <topology evidence="1">Multi-pass membrane protein</topology>
    </subcellularLocation>
</comment>
<dbReference type="PRINTS" id="PR01806">
    <property type="entry name" value="VIRFACTRMVIN"/>
</dbReference>
<evidence type="ECO:0000256" key="7">
    <source>
        <dbReference type="ARBA" id="ARBA00023136"/>
    </source>
</evidence>
<feature type="transmembrane region" description="Helical" evidence="8">
    <location>
        <begin position="276"/>
        <end position="295"/>
    </location>
</feature>
<dbReference type="InterPro" id="IPR004268">
    <property type="entry name" value="MurJ"/>
</dbReference>
<keyword evidence="7 8" id="KW-0472">Membrane</keyword>
<feature type="transmembrane region" description="Helical" evidence="8">
    <location>
        <begin position="191"/>
        <end position="214"/>
    </location>
</feature>
<keyword evidence="5" id="KW-0573">Peptidoglycan synthesis</keyword>
<dbReference type="GO" id="GO:0008360">
    <property type="term" value="P:regulation of cell shape"/>
    <property type="evidence" value="ECO:0007669"/>
    <property type="project" value="UniProtKB-KW"/>
</dbReference>
<feature type="transmembrane region" description="Helical" evidence="8">
    <location>
        <begin position="489"/>
        <end position="511"/>
    </location>
</feature>
<name>A0A6N8JQF5_9ACTN</name>
<evidence type="ECO:0000256" key="3">
    <source>
        <dbReference type="ARBA" id="ARBA00022692"/>
    </source>
</evidence>
<feature type="transmembrane region" description="Helical" evidence="8">
    <location>
        <begin position="316"/>
        <end position="335"/>
    </location>
</feature>
<feature type="transmembrane region" description="Helical" evidence="8">
    <location>
        <begin position="235"/>
        <end position="256"/>
    </location>
</feature>
<evidence type="ECO:0000313" key="10">
    <source>
        <dbReference type="Proteomes" id="UP000463388"/>
    </source>
</evidence>
<protein>
    <submittedName>
        <fullName evidence="9">Murein biosynthesis integral membrane protein MurJ</fullName>
    </submittedName>
</protein>
<evidence type="ECO:0000256" key="4">
    <source>
        <dbReference type="ARBA" id="ARBA00022960"/>
    </source>
</evidence>
<sequence>MSQTNSTAASAGTVSLCVALSRITGFARTWAMAYALGATFLSSSYQVANNLPNQLYELVMGGMLVTAFLPVYIEMRRKGGRRGGREYASALFTLVVILLGIVSVAGMVFPQAIIYTQSFMSDQDAMGTAVLLFQFFSIQTVFYGASSVVSGLLNAHREYFWSSVAPIANNVIVIATFLLYAVVAPSHPTEALYIIALGNPLGVVAQFAIQVPHLHRAGIKLTFRLRMPAGALRETLRIGAPAMLVMGFSFVTVSVMNAASYCFADNGPSVIAYARLWYTLPYSFLAIPITTVMFTELSEMHAEGNIRGLVRGIQSGTAQIMFLLIPFMLYLIVFADPLVALYHMGAFEADRIGQIADFLAALALALPFYGVSSYLQKIFSTLRRMGVYAALSIVSSVVQVVFTLGFAFGAQAGMALPLESVAWGSVLFYGVLDVSAFIYLRWFYPFLHFRSIFRASLRGLVMGGAGAVAGAAVLAGLQPLMGTAAQSIPGAFALLLVGGVVSLAVTFGIALKRDVPEAALVRSFADKFQRLGRRLLRRSGGRG</sequence>
<dbReference type="Pfam" id="PF03023">
    <property type="entry name" value="MurJ"/>
    <property type="match status" value="1"/>
</dbReference>
<organism evidence="9 10">
    <name type="scientific">Adlercreutzia mucosicola</name>
    <dbReference type="NCBI Taxonomy" id="580026"/>
    <lineage>
        <taxon>Bacteria</taxon>
        <taxon>Bacillati</taxon>
        <taxon>Actinomycetota</taxon>
        <taxon>Coriobacteriia</taxon>
        <taxon>Eggerthellales</taxon>
        <taxon>Eggerthellaceae</taxon>
        <taxon>Adlercreutzia</taxon>
    </lineage>
</organism>
<evidence type="ECO:0000256" key="2">
    <source>
        <dbReference type="ARBA" id="ARBA00022475"/>
    </source>
</evidence>
<reference evidence="9 10" key="1">
    <citation type="submission" date="2019-12" db="EMBL/GenBank/DDBJ databases">
        <title>Microbes associate with the intestines of laboratory mice.</title>
        <authorList>
            <person name="Navarre W."/>
            <person name="Wong E."/>
        </authorList>
    </citation>
    <scope>NUCLEOTIDE SEQUENCE [LARGE SCALE GENOMIC DNA]</scope>
    <source>
        <strain evidence="9 10">NM66_B29</strain>
    </source>
</reference>
<proteinExistence type="predicted"/>